<organism evidence="2 3">
    <name type="scientific">Leucobacter chromiireducens subsp. chromiireducens</name>
    <dbReference type="NCBI Taxonomy" id="660067"/>
    <lineage>
        <taxon>Bacteria</taxon>
        <taxon>Bacillati</taxon>
        <taxon>Actinomycetota</taxon>
        <taxon>Actinomycetes</taxon>
        <taxon>Micrococcales</taxon>
        <taxon>Microbacteriaceae</taxon>
        <taxon>Leucobacter</taxon>
    </lineage>
</organism>
<comment type="caution">
    <text evidence="2">The sequence shown here is derived from an EMBL/GenBank/DDBJ whole genome shotgun (WGS) entry which is preliminary data.</text>
</comment>
<evidence type="ECO:0008006" key="4">
    <source>
        <dbReference type="Google" id="ProtNLM"/>
    </source>
</evidence>
<keyword evidence="1" id="KW-0472">Membrane</keyword>
<dbReference type="EMBL" id="QYAD01000001">
    <property type="protein sequence ID" value="MBL3689471.1"/>
    <property type="molecule type" value="Genomic_DNA"/>
</dbReference>
<keyword evidence="3" id="KW-1185">Reference proteome</keyword>
<evidence type="ECO:0000313" key="3">
    <source>
        <dbReference type="Proteomes" id="UP001646141"/>
    </source>
</evidence>
<gene>
    <name evidence="2" type="ORF">D3226_05780</name>
</gene>
<keyword evidence="1" id="KW-0812">Transmembrane</keyword>
<feature type="transmembrane region" description="Helical" evidence="1">
    <location>
        <begin position="15"/>
        <end position="37"/>
    </location>
</feature>
<proteinExistence type="predicted"/>
<name>A0ABS1SMU1_9MICO</name>
<dbReference type="RefSeq" id="WP_202381395.1">
    <property type="nucleotide sequence ID" value="NZ_BAAAMA010000004.1"/>
</dbReference>
<evidence type="ECO:0000256" key="1">
    <source>
        <dbReference type="SAM" id="Phobius"/>
    </source>
</evidence>
<protein>
    <recommendedName>
        <fullName evidence="4">PH domain-containing protein</fullName>
    </recommendedName>
</protein>
<sequence>MKDELLYESMNPPGIGALVFILLGALPTGAVLLFMLFGEQPVTAPVPLIVVLLALGGLFWALLEGAGTRVYADRIEYVHKLVKRRPVYFKDLVEASFVETALSHPNVVLRTRDGRKLSWFVRGSRSDADRLFLKTLHDALIDGGYPVESRDLEGRTPFTGWGLEAQS</sequence>
<evidence type="ECO:0000313" key="2">
    <source>
        <dbReference type="EMBL" id="MBL3689471.1"/>
    </source>
</evidence>
<accession>A0ABS1SMU1</accession>
<dbReference type="Proteomes" id="UP001646141">
    <property type="component" value="Unassembled WGS sequence"/>
</dbReference>
<keyword evidence="1" id="KW-1133">Transmembrane helix</keyword>
<feature type="transmembrane region" description="Helical" evidence="1">
    <location>
        <begin position="44"/>
        <end position="63"/>
    </location>
</feature>
<reference evidence="2 3" key="1">
    <citation type="submission" date="2018-09" db="EMBL/GenBank/DDBJ databases">
        <title>Comparative genomics of Leucobacter spp.</title>
        <authorList>
            <person name="Reis A.C."/>
            <person name="Kolvenbach B.A."/>
            <person name="Corvini P.F.X."/>
            <person name="Nunes O.C."/>
        </authorList>
    </citation>
    <scope>NUCLEOTIDE SEQUENCE [LARGE SCALE GENOMIC DNA]</scope>
    <source>
        <strain evidence="2 3">L-1</strain>
    </source>
</reference>